<dbReference type="AlphaFoldDB" id="A0AAJ0HKN2"/>
<reference evidence="1" key="1">
    <citation type="journal article" date="2023" name="Mol. Phylogenet. Evol.">
        <title>Genome-scale phylogeny and comparative genomics of the fungal order Sordariales.</title>
        <authorList>
            <person name="Hensen N."/>
            <person name="Bonometti L."/>
            <person name="Westerberg I."/>
            <person name="Brannstrom I.O."/>
            <person name="Guillou S."/>
            <person name="Cros-Aarteil S."/>
            <person name="Calhoun S."/>
            <person name="Haridas S."/>
            <person name="Kuo A."/>
            <person name="Mondo S."/>
            <person name="Pangilinan J."/>
            <person name="Riley R."/>
            <person name="LaButti K."/>
            <person name="Andreopoulos B."/>
            <person name="Lipzen A."/>
            <person name="Chen C."/>
            <person name="Yan M."/>
            <person name="Daum C."/>
            <person name="Ng V."/>
            <person name="Clum A."/>
            <person name="Steindorff A."/>
            <person name="Ohm R.A."/>
            <person name="Martin F."/>
            <person name="Silar P."/>
            <person name="Natvig D.O."/>
            <person name="Lalanne C."/>
            <person name="Gautier V."/>
            <person name="Ament-Velasquez S.L."/>
            <person name="Kruys A."/>
            <person name="Hutchinson M.I."/>
            <person name="Powell A.J."/>
            <person name="Barry K."/>
            <person name="Miller A.N."/>
            <person name="Grigoriev I.V."/>
            <person name="Debuchy R."/>
            <person name="Gladieux P."/>
            <person name="Hiltunen Thoren M."/>
            <person name="Johannesson H."/>
        </authorList>
    </citation>
    <scope>NUCLEOTIDE SEQUENCE</scope>
    <source>
        <strain evidence="1">CBS 955.72</strain>
    </source>
</reference>
<reference evidence="1" key="2">
    <citation type="submission" date="2023-06" db="EMBL/GenBank/DDBJ databases">
        <authorList>
            <consortium name="Lawrence Berkeley National Laboratory"/>
            <person name="Haridas S."/>
            <person name="Hensen N."/>
            <person name="Bonometti L."/>
            <person name="Westerberg I."/>
            <person name="Brannstrom I.O."/>
            <person name="Guillou S."/>
            <person name="Cros-Aarteil S."/>
            <person name="Calhoun S."/>
            <person name="Kuo A."/>
            <person name="Mondo S."/>
            <person name="Pangilinan J."/>
            <person name="Riley R."/>
            <person name="Labutti K."/>
            <person name="Andreopoulos B."/>
            <person name="Lipzen A."/>
            <person name="Chen C."/>
            <person name="Yanf M."/>
            <person name="Daum C."/>
            <person name="Ng V."/>
            <person name="Clum A."/>
            <person name="Steindorff A."/>
            <person name="Ohm R."/>
            <person name="Martin F."/>
            <person name="Silar P."/>
            <person name="Natvig D."/>
            <person name="Lalanne C."/>
            <person name="Gautier V."/>
            <person name="Ament-Velasquez S.L."/>
            <person name="Kruys A."/>
            <person name="Hutchinson M.I."/>
            <person name="Powell A.J."/>
            <person name="Barry K."/>
            <person name="Miller A.N."/>
            <person name="Grigoriev I.V."/>
            <person name="Debuchy R."/>
            <person name="Gladieux P."/>
            <person name="Thoren M.H."/>
            <person name="Johannesson H."/>
        </authorList>
    </citation>
    <scope>NUCLEOTIDE SEQUENCE</scope>
    <source>
        <strain evidence="1">CBS 955.72</strain>
    </source>
</reference>
<organism evidence="1 2">
    <name type="scientific">Lasiosphaeria hispida</name>
    <dbReference type="NCBI Taxonomy" id="260671"/>
    <lineage>
        <taxon>Eukaryota</taxon>
        <taxon>Fungi</taxon>
        <taxon>Dikarya</taxon>
        <taxon>Ascomycota</taxon>
        <taxon>Pezizomycotina</taxon>
        <taxon>Sordariomycetes</taxon>
        <taxon>Sordariomycetidae</taxon>
        <taxon>Sordariales</taxon>
        <taxon>Lasiosphaeriaceae</taxon>
        <taxon>Lasiosphaeria</taxon>
    </lineage>
</organism>
<dbReference type="EMBL" id="JAUIQD010000003">
    <property type="protein sequence ID" value="KAK3356374.1"/>
    <property type="molecule type" value="Genomic_DNA"/>
</dbReference>
<accession>A0AAJ0HKN2</accession>
<protein>
    <submittedName>
        <fullName evidence="1">Uncharacterized protein</fullName>
    </submittedName>
</protein>
<name>A0AAJ0HKN2_9PEZI</name>
<evidence type="ECO:0000313" key="1">
    <source>
        <dbReference type="EMBL" id="KAK3356374.1"/>
    </source>
</evidence>
<gene>
    <name evidence="1" type="ORF">B0T25DRAFT_134962</name>
</gene>
<dbReference type="Proteomes" id="UP001275084">
    <property type="component" value="Unassembled WGS sequence"/>
</dbReference>
<evidence type="ECO:0000313" key="2">
    <source>
        <dbReference type="Proteomes" id="UP001275084"/>
    </source>
</evidence>
<proteinExistence type="predicted"/>
<keyword evidence="2" id="KW-1185">Reference proteome</keyword>
<sequence>MGQRHQIFLISKIQNRYRTLAAVHHQWLYGAGTTKACWRILKILEHPANQKLVKHELRYAAVRPDEWWDGLERNRCATHFPVVLTCLILGAMLDPRPEFYHQSSNRAIPFSITTDFDGVENDDGVTVIDISNLDAIRYCFFFLHTLTPLTGIEYYRTYYEDSPSAPQPADLGAWDLIHDETLRGLWPHGDWKKAEVLNTTRGSSVEGCNGPIKSLRDLAFQRAIQSMADEPEQVKHLVAVEHIPRFHNDLWEFLHQNPDLVRRRGGLQLLGLAMRQTNILDISCYPWVTETQILELVEENSLAEHIFSIDLSNSTMVDTGSIRKILNACPNVTELSVLCVDNLPLLPLLDSLDGSKVTKVLHSDLFRYPISRANAAAISGRFSSATKTRHVVRQAIAIRDNTGNCRNGPGSLGLRWRDLLGDGDGGEASVLPLFDAMLNPVDVHEWLRQLLCVIGGPQNPWFEEEEFAMICAEHLSVSITDLWKITPLPGKIYQPRVFPVVAASSGASRRKSPCHDEIRLGEWTVLVLAGAERRGHEGRLIWPTVKYAFLTRNHQGHLVIADMKEFYRLATQQEGCPDAKLAEFEKQTGDLGGDLYAIWSSRYGDRLLAKEPDDVLKFCGEDEVMEIMSEVLLL</sequence>
<comment type="caution">
    <text evidence="1">The sequence shown here is derived from an EMBL/GenBank/DDBJ whole genome shotgun (WGS) entry which is preliminary data.</text>
</comment>